<dbReference type="EnsemblMetazoa" id="XM_030977044">
    <property type="protein sequence ID" value="XP_030832904"/>
    <property type="gene ID" value="LOC105444310"/>
</dbReference>
<sequence length="413" mass="45219">MATPTALLVSCSPSIDAHSIMKKITENDAGTPFTPIAEEVEGYPWQLSNKYYTADILICIAEPCIMGSLSLGESMEGIVIAMDDKVESFKTAKSQWAIVKEINPEVRILACKQFTKTPGVSKQVILEWCLENSFELVELERPENEDDEEEDGFGVEPYGVERIVSALHAHTWSNLEMKDDNGSNLLRLQERFGENDNRTESENHTSSNDASMQGYIPLCGMDELSSQESQNSQTEQDNSQTEQDNSQTEQDNTQTTTENAESASADNDNVRTTTSTSVEGRRKNDGGVRDAGSHGKSNDPQASSGATSALPEGADASASDAKPEKAKKEATAGPDKIDAMLNEDKKIFEALGNEDPGMESFEQLFSRMTYMKDKAETLEGEERRQYAEKVAVAFWKAIGGDEGEIDGLGDDSD</sequence>
<dbReference type="InterPro" id="IPR019341">
    <property type="entry name" value="Alpha/Gamma-adaptin-bd_p34"/>
</dbReference>
<dbReference type="Pfam" id="PF10199">
    <property type="entry name" value="Adaptin_binding"/>
    <property type="match status" value="1"/>
</dbReference>
<evidence type="ECO:0000313" key="3">
    <source>
        <dbReference type="Proteomes" id="UP000007110"/>
    </source>
</evidence>
<dbReference type="KEGG" id="spu:105444310"/>
<dbReference type="PANTHER" id="PTHR14659">
    <property type="entry name" value="ALPHA- AND GAMMA-ADAPTIN-BINDING PROTEIN P34"/>
    <property type="match status" value="1"/>
</dbReference>
<dbReference type="Gene3D" id="3.40.50.11960">
    <property type="match status" value="1"/>
</dbReference>
<dbReference type="RefSeq" id="XP_030832904.1">
    <property type="nucleotide sequence ID" value="XM_030977044.1"/>
</dbReference>
<name>A0A7M7NBZ7_STRPU</name>
<dbReference type="AlphaFoldDB" id="A0A7M7NBZ7"/>
<evidence type="ECO:0008006" key="4">
    <source>
        <dbReference type="Google" id="ProtNLM"/>
    </source>
</evidence>
<dbReference type="InParanoid" id="A0A7M7NBZ7"/>
<dbReference type="Proteomes" id="UP000007110">
    <property type="component" value="Unassembled WGS sequence"/>
</dbReference>
<organism evidence="2 3">
    <name type="scientific">Strongylocentrotus purpuratus</name>
    <name type="common">Purple sea urchin</name>
    <dbReference type="NCBI Taxonomy" id="7668"/>
    <lineage>
        <taxon>Eukaryota</taxon>
        <taxon>Metazoa</taxon>
        <taxon>Echinodermata</taxon>
        <taxon>Eleutherozoa</taxon>
        <taxon>Echinozoa</taxon>
        <taxon>Echinoidea</taxon>
        <taxon>Euechinoidea</taxon>
        <taxon>Echinacea</taxon>
        <taxon>Camarodonta</taxon>
        <taxon>Echinidea</taxon>
        <taxon>Strongylocentrotidae</taxon>
        <taxon>Strongylocentrotus</taxon>
    </lineage>
</organism>
<evidence type="ECO:0000256" key="1">
    <source>
        <dbReference type="SAM" id="MobiDB-lite"/>
    </source>
</evidence>
<accession>A0A7M7NBZ7</accession>
<feature type="compositionally biased region" description="Polar residues" evidence="1">
    <location>
        <begin position="298"/>
        <end position="307"/>
    </location>
</feature>
<dbReference type="OrthoDB" id="1741717at2759"/>
<feature type="compositionally biased region" description="Basic and acidic residues" evidence="1">
    <location>
        <begin position="193"/>
        <end position="203"/>
    </location>
</feature>
<evidence type="ECO:0000313" key="2">
    <source>
        <dbReference type="EnsemblMetazoa" id="XP_030832904"/>
    </source>
</evidence>
<protein>
    <recommendedName>
        <fullName evidence="4">Alpha-and gamma-adaptin-binding protein p34</fullName>
    </recommendedName>
</protein>
<dbReference type="PANTHER" id="PTHR14659:SF1">
    <property type="entry name" value="ALPHA- AND GAMMA-ADAPTIN-BINDING PROTEIN P34"/>
    <property type="match status" value="1"/>
</dbReference>
<feature type="compositionally biased region" description="Basic and acidic residues" evidence="1">
    <location>
        <begin position="321"/>
        <end position="339"/>
    </location>
</feature>
<keyword evidence="3" id="KW-1185">Reference proteome</keyword>
<feature type="compositionally biased region" description="Basic and acidic residues" evidence="1">
    <location>
        <begin position="279"/>
        <end position="297"/>
    </location>
</feature>
<feature type="compositionally biased region" description="Low complexity" evidence="1">
    <location>
        <begin position="226"/>
        <end position="259"/>
    </location>
</feature>
<feature type="region of interest" description="Disordered" evidence="1">
    <location>
        <begin position="193"/>
        <end position="339"/>
    </location>
</feature>
<dbReference type="GeneID" id="105444310"/>
<proteinExistence type="predicted"/>
<reference evidence="3" key="1">
    <citation type="submission" date="2015-02" db="EMBL/GenBank/DDBJ databases">
        <title>Genome sequencing for Strongylocentrotus purpuratus.</title>
        <authorList>
            <person name="Murali S."/>
            <person name="Liu Y."/>
            <person name="Vee V."/>
            <person name="English A."/>
            <person name="Wang M."/>
            <person name="Skinner E."/>
            <person name="Han Y."/>
            <person name="Muzny D.M."/>
            <person name="Worley K.C."/>
            <person name="Gibbs R.A."/>
        </authorList>
    </citation>
    <scope>NUCLEOTIDE SEQUENCE</scope>
</reference>
<dbReference type="OMA" id="WAIVKEI"/>
<feature type="compositionally biased region" description="Polar residues" evidence="1">
    <location>
        <begin position="260"/>
        <end position="278"/>
    </location>
</feature>
<reference evidence="2" key="2">
    <citation type="submission" date="2021-01" db="UniProtKB">
        <authorList>
            <consortium name="EnsemblMetazoa"/>
        </authorList>
    </citation>
    <scope>IDENTIFICATION</scope>
</reference>
<dbReference type="CTD" id="79719"/>